<keyword evidence="5" id="KW-0136">Cellulose degradation</keyword>
<evidence type="ECO:0000256" key="6">
    <source>
        <dbReference type="ARBA" id="ARBA00023277"/>
    </source>
</evidence>
<dbReference type="PANTHER" id="PTHR10353">
    <property type="entry name" value="GLYCOSYL HYDROLASE"/>
    <property type="match status" value="1"/>
</dbReference>
<dbReference type="PANTHER" id="PTHR10353:SF36">
    <property type="entry name" value="LP05116P"/>
    <property type="match status" value="1"/>
</dbReference>
<dbReference type="InterPro" id="IPR001360">
    <property type="entry name" value="Glyco_hydro_1"/>
</dbReference>
<comment type="caution">
    <text evidence="10">The sequence shown here is derived from an EMBL/GenBank/DDBJ whole genome shotgun (WGS) entry which is preliminary data.</text>
</comment>
<dbReference type="EC" id="3.2.1.21" evidence="3 9"/>
<proteinExistence type="inferred from homology"/>
<dbReference type="RefSeq" id="WP_377571980.1">
    <property type="nucleotide sequence ID" value="NZ_JBHTMP010000024.1"/>
</dbReference>
<dbReference type="InterPro" id="IPR033132">
    <property type="entry name" value="GH_1_N_CS"/>
</dbReference>
<dbReference type="InterPro" id="IPR017736">
    <property type="entry name" value="Glyco_hydro_1_beta-glucosidase"/>
</dbReference>
<comment type="similarity">
    <text evidence="2 9">Belongs to the glycosyl hydrolase 1 family.</text>
</comment>
<evidence type="ECO:0000256" key="2">
    <source>
        <dbReference type="ARBA" id="ARBA00010838"/>
    </source>
</evidence>
<keyword evidence="8" id="KW-0624">Polysaccharide degradation</keyword>
<evidence type="ECO:0000256" key="5">
    <source>
        <dbReference type="ARBA" id="ARBA00023001"/>
    </source>
</evidence>
<dbReference type="InterPro" id="IPR017853">
    <property type="entry name" value="GH"/>
</dbReference>
<keyword evidence="4 9" id="KW-0378">Hydrolase</keyword>
<evidence type="ECO:0000256" key="8">
    <source>
        <dbReference type="ARBA" id="ARBA00023326"/>
    </source>
</evidence>
<dbReference type="Proteomes" id="UP001597260">
    <property type="component" value="Unassembled WGS sequence"/>
</dbReference>
<evidence type="ECO:0000313" key="10">
    <source>
        <dbReference type="EMBL" id="MFD1322832.1"/>
    </source>
</evidence>
<sequence length="488" mass="53807">MTELANPQAQRPDPAGSVDAGQLIFPPGFLWGAATAAYQIEGAVEADGRLPSIWDTFCHTPGRVKEGHTGDVACDHYHRYRDDVKLMADLGLRSYRFSVAWPRVQPTGSGPANQAGLDFYRRLVDELLDHGIEPWVTLYHWDLPQALEDAGGWPARDTAARFAEYAELTHAALGDRVRYWTTLNEPWCSAFLGYGSGGHAPGRSDAADSVRAAHHLMLGHGLAVQAMRAARPDHDFGVTLNLYAVSPQDPAASADVAGDADAVRRIDGLANRIFLDPVLRGEYPADVVQDLCNVTDFEHVRDGDLAIISTPLSMLGVNYYSRYVVAAPAPATEPVEPYWRQPSCWPGSEQVRFVTSGRPVTDMGWEIDAAGLSEILQRLHREYPELPMHITENGSAFVDEVSADGAVHDPDRLAYFDAHLRACHEAIAAGVPLRGYFAWSLLDNLEWAWGYTKRFGMTHVDFDSQVRTLKSSGKWYAEVIRRNGLAAQ</sequence>
<keyword evidence="7 9" id="KW-0326">Glycosidase</keyword>
<evidence type="ECO:0000256" key="9">
    <source>
        <dbReference type="RuleBase" id="RU361175"/>
    </source>
</evidence>
<comment type="catalytic activity">
    <reaction evidence="1 9">
        <text>Hydrolysis of terminal, non-reducing beta-D-glucosyl residues with release of beta-D-glucose.</text>
        <dbReference type="EC" id="3.2.1.21"/>
    </reaction>
</comment>
<dbReference type="GO" id="GO:0008422">
    <property type="term" value="F:beta-glucosidase activity"/>
    <property type="evidence" value="ECO:0007669"/>
    <property type="project" value="UniProtKB-EC"/>
</dbReference>
<protein>
    <recommendedName>
        <fullName evidence="3 9">Beta-glucosidase</fullName>
        <ecNumber evidence="3 9">3.2.1.21</ecNumber>
    </recommendedName>
</protein>
<dbReference type="NCBIfam" id="TIGR03356">
    <property type="entry name" value="BGL"/>
    <property type="match status" value="1"/>
</dbReference>
<keyword evidence="11" id="KW-1185">Reference proteome</keyword>
<evidence type="ECO:0000256" key="7">
    <source>
        <dbReference type="ARBA" id="ARBA00023295"/>
    </source>
</evidence>
<accession>A0ABW3YHA6</accession>
<reference evidence="11" key="1">
    <citation type="journal article" date="2019" name="Int. J. Syst. Evol. Microbiol.">
        <title>The Global Catalogue of Microorganisms (GCM) 10K type strain sequencing project: providing services to taxonomists for standard genome sequencing and annotation.</title>
        <authorList>
            <consortium name="The Broad Institute Genomics Platform"/>
            <consortium name="The Broad Institute Genome Sequencing Center for Infectious Disease"/>
            <person name="Wu L."/>
            <person name="Ma J."/>
        </authorList>
    </citation>
    <scope>NUCLEOTIDE SEQUENCE [LARGE SCALE GENOMIC DNA]</scope>
    <source>
        <strain evidence="11">JCM 31037</strain>
    </source>
</reference>
<keyword evidence="6" id="KW-0119">Carbohydrate metabolism</keyword>
<dbReference type="Gene3D" id="3.20.20.80">
    <property type="entry name" value="Glycosidases"/>
    <property type="match status" value="1"/>
</dbReference>
<dbReference type="PRINTS" id="PR00131">
    <property type="entry name" value="GLHYDRLASE1"/>
</dbReference>
<dbReference type="SUPFAM" id="SSF51445">
    <property type="entry name" value="(Trans)glycosidases"/>
    <property type="match status" value="1"/>
</dbReference>
<evidence type="ECO:0000256" key="4">
    <source>
        <dbReference type="ARBA" id="ARBA00022801"/>
    </source>
</evidence>
<gene>
    <name evidence="10" type="ORF">ACFQ4H_17205</name>
</gene>
<dbReference type="Pfam" id="PF00232">
    <property type="entry name" value="Glyco_hydro_1"/>
    <property type="match status" value="1"/>
</dbReference>
<evidence type="ECO:0000256" key="1">
    <source>
        <dbReference type="ARBA" id="ARBA00000448"/>
    </source>
</evidence>
<organism evidence="10 11">
    <name type="scientific">Micromonospora sonneratiae</name>
    <dbReference type="NCBI Taxonomy" id="1184706"/>
    <lineage>
        <taxon>Bacteria</taxon>
        <taxon>Bacillati</taxon>
        <taxon>Actinomycetota</taxon>
        <taxon>Actinomycetes</taxon>
        <taxon>Micromonosporales</taxon>
        <taxon>Micromonosporaceae</taxon>
        <taxon>Micromonospora</taxon>
    </lineage>
</organism>
<dbReference type="PROSITE" id="PS00653">
    <property type="entry name" value="GLYCOSYL_HYDROL_F1_2"/>
    <property type="match status" value="1"/>
</dbReference>
<evidence type="ECO:0000256" key="3">
    <source>
        <dbReference type="ARBA" id="ARBA00012744"/>
    </source>
</evidence>
<name>A0ABW3YHA6_9ACTN</name>
<evidence type="ECO:0000313" key="11">
    <source>
        <dbReference type="Proteomes" id="UP001597260"/>
    </source>
</evidence>
<dbReference type="EMBL" id="JBHTMP010000024">
    <property type="protein sequence ID" value="MFD1322832.1"/>
    <property type="molecule type" value="Genomic_DNA"/>
</dbReference>